<keyword evidence="4" id="KW-1185">Reference proteome</keyword>
<comment type="caution">
    <text evidence="3">The sequence shown here is derived from an EMBL/GenBank/DDBJ whole genome shotgun (WGS) entry which is preliminary data.</text>
</comment>
<name>A0ABU7P4Z7_9ACTN</name>
<dbReference type="InterPro" id="IPR016047">
    <property type="entry name" value="M23ase_b-sheet_dom"/>
</dbReference>
<reference evidence="3 4" key="1">
    <citation type="submission" date="2023-12" db="EMBL/GenBank/DDBJ databases">
        <title>Streptomyces sp. V4-01.</title>
        <authorList>
            <person name="Somphong A."/>
            <person name="Phongsopitanun W."/>
        </authorList>
    </citation>
    <scope>NUCLEOTIDE SEQUENCE [LARGE SCALE GENOMIC DNA]</scope>
    <source>
        <strain evidence="3 4">V4-01</strain>
    </source>
</reference>
<dbReference type="InterPro" id="IPR011055">
    <property type="entry name" value="Dup_hybrid_motif"/>
</dbReference>
<feature type="domain" description="M23ase beta-sheet core" evidence="2">
    <location>
        <begin position="93"/>
        <end position="189"/>
    </location>
</feature>
<evidence type="ECO:0000256" key="1">
    <source>
        <dbReference type="SAM" id="SignalP"/>
    </source>
</evidence>
<protein>
    <submittedName>
        <fullName evidence="3">Peptidoglycan DD-metalloendopeptidase family protein</fullName>
    </submittedName>
</protein>
<gene>
    <name evidence="3" type="ORF">V2S66_02705</name>
</gene>
<organism evidence="3 4">
    <name type="scientific">Actinacidiphila polyblastidii</name>
    <dbReference type="NCBI Taxonomy" id="3110430"/>
    <lineage>
        <taxon>Bacteria</taxon>
        <taxon>Bacillati</taxon>
        <taxon>Actinomycetota</taxon>
        <taxon>Actinomycetes</taxon>
        <taxon>Kitasatosporales</taxon>
        <taxon>Streptomycetaceae</taxon>
        <taxon>Actinacidiphila</taxon>
    </lineage>
</organism>
<accession>A0ABU7P4Z7</accession>
<feature type="chain" id="PRO_5046984811" evidence="1">
    <location>
        <begin position="20"/>
        <end position="212"/>
    </location>
</feature>
<dbReference type="Gene3D" id="2.70.70.10">
    <property type="entry name" value="Glucose Permease (Domain IIA)"/>
    <property type="match status" value="1"/>
</dbReference>
<feature type="signal peptide" evidence="1">
    <location>
        <begin position="1"/>
        <end position="19"/>
    </location>
</feature>
<evidence type="ECO:0000313" key="4">
    <source>
        <dbReference type="Proteomes" id="UP001344658"/>
    </source>
</evidence>
<dbReference type="Proteomes" id="UP001344658">
    <property type="component" value="Unassembled WGS sequence"/>
</dbReference>
<sequence>MTWTTLCTTAALTAALLTAATARPATHPTAGPTTSSAALPRGVATAAAARPAAGCTGGAGPAARCWPVTGPGIRGRPVVERGFDPPAQPWAAGHRGVDLRTAPGAPVRAAAPGAVAFTGRVAGVPVVVIALPGGLRTTYQPVRATLPAGAEVPAGRTVGTVAAVDGVLPHCPDTCLHWGLLRDDVYLDPLLLLPPSLRRAGPSRLLPVYGRT</sequence>
<dbReference type="CDD" id="cd12797">
    <property type="entry name" value="M23_peptidase"/>
    <property type="match status" value="1"/>
</dbReference>
<dbReference type="Pfam" id="PF01551">
    <property type="entry name" value="Peptidase_M23"/>
    <property type="match status" value="1"/>
</dbReference>
<evidence type="ECO:0000259" key="2">
    <source>
        <dbReference type="Pfam" id="PF01551"/>
    </source>
</evidence>
<keyword evidence="1" id="KW-0732">Signal</keyword>
<proteinExistence type="predicted"/>
<dbReference type="SUPFAM" id="SSF51261">
    <property type="entry name" value="Duplicated hybrid motif"/>
    <property type="match status" value="1"/>
</dbReference>
<evidence type="ECO:0000313" key="3">
    <source>
        <dbReference type="EMBL" id="MEE4540876.1"/>
    </source>
</evidence>
<dbReference type="EMBL" id="JAZEWV010000001">
    <property type="protein sequence ID" value="MEE4540876.1"/>
    <property type="molecule type" value="Genomic_DNA"/>
</dbReference>
<dbReference type="RefSeq" id="WP_330792734.1">
    <property type="nucleotide sequence ID" value="NZ_JAZEWV010000001.1"/>
</dbReference>